<accession>A0A9X3NB12</accession>
<dbReference type="PANTHER" id="PTHR30348">
    <property type="entry name" value="UNCHARACTERIZED PROTEIN YECE"/>
    <property type="match status" value="1"/>
</dbReference>
<gene>
    <name evidence="1" type="ORF">OJ997_23570</name>
</gene>
<dbReference type="Gene3D" id="3.20.20.410">
    <property type="entry name" value="Protein of unknown function UPF0759"/>
    <property type="match status" value="1"/>
</dbReference>
<comment type="caution">
    <text evidence="1">The sequence shown here is derived from an EMBL/GenBank/DDBJ whole genome shotgun (WGS) entry which is preliminary data.</text>
</comment>
<dbReference type="InterPro" id="IPR036520">
    <property type="entry name" value="UPF0759_sf"/>
</dbReference>
<dbReference type="PANTHER" id="PTHR30348:SF4">
    <property type="entry name" value="DUF72 DOMAIN-CONTAINING PROTEIN"/>
    <property type="match status" value="1"/>
</dbReference>
<dbReference type="SUPFAM" id="SSF117396">
    <property type="entry name" value="TM1631-like"/>
    <property type="match status" value="1"/>
</dbReference>
<organism evidence="1 2">
    <name type="scientific">Solirubrobacter phytolaccae</name>
    <dbReference type="NCBI Taxonomy" id="1404360"/>
    <lineage>
        <taxon>Bacteria</taxon>
        <taxon>Bacillati</taxon>
        <taxon>Actinomycetota</taxon>
        <taxon>Thermoleophilia</taxon>
        <taxon>Solirubrobacterales</taxon>
        <taxon>Solirubrobacteraceae</taxon>
        <taxon>Solirubrobacter</taxon>
    </lineage>
</organism>
<sequence>MDRPVHVGCSGWQYKDWREAFYPPKLPQRAWLSHYASEFGTVEVNSTFYRLAKPEAVSRWVQDTPADFIFTVKASRYLTHVRRLQDVEEGIGKYYDAIAPLVGSPKLGPVLWQLPANFNRDEDRLAETCALLPPGRHAWEFRDESWFTEDVYSILRAYGCALVYGDHPERPWQPLELTTDWTFVRFHYGHRGRRGNYSETELREWAARLRDVRTSAEVFAYFNNDWEAFAPRNAKRLEALL</sequence>
<dbReference type="AlphaFoldDB" id="A0A9X3NB12"/>
<dbReference type="Pfam" id="PF01904">
    <property type="entry name" value="DUF72"/>
    <property type="match status" value="1"/>
</dbReference>
<reference evidence="1" key="1">
    <citation type="submission" date="2022-10" db="EMBL/GenBank/DDBJ databases">
        <title>The WGS of Solirubrobacter phytolaccae KCTC 29190.</title>
        <authorList>
            <person name="Jiang Z."/>
        </authorList>
    </citation>
    <scope>NUCLEOTIDE SEQUENCE</scope>
    <source>
        <strain evidence="1">KCTC 29190</strain>
    </source>
</reference>
<dbReference type="RefSeq" id="WP_270027702.1">
    <property type="nucleotide sequence ID" value="NZ_JAPDDP010000051.1"/>
</dbReference>
<proteinExistence type="predicted"/>
<evidence type="ECO:0000313" key="2">
    <source>
        <dbReference type="Proteomes" id="UP001147653"/>
    </source>
</evidence>
<keyword evidence="2" id="KW-1185">Reference proteome</keyword>
<dbReference type="InterPro" id="IPR002763">
    <property type="entry name" value="DUF72"/>
</dbReference>
<evidence type="ECO:0000313" key="1">
    <source>
        <dbReference type="EMBL" id="MDA0183310.1"/>
    </source>
</evidence>
<dbReference type="Proteomes" id="UP001147653">
    <property type="component" value="Unassembled WGS sequence"/>
</dbReference>
<name>A0A9X3NB12_9ACTN</name>
<dbReference type="EMBL" id="JAPDDP010000051">
    <property type="protein sequence ID" value="MDA0183310.1"/>
    <property type="molecule type" value="Genomic_DNA"/>
</dbReference>
<protein>
    <submittedName>
        <fullName evidence="1">DUF72 domain-containing protein</fullName>
    </submittedName>
</protein>